<gene>
    <name evidence="1" type="ORF">LCGC14_1760740</name>
</gene>
<evidence type="ECO:0000313" key="1">
    <source>
        <dbReference type="EMBL" id="KKM04786.1"/>
    </source>
</evidence>
<protein>
    <submittedName>
        <fullName evidence="1">Uncharacterized protein</fullName>
    </submittedName>
</protein>
<dbReference type="EMBL" id="LAZR01016379">
    <property type="protein sequence ID" value="KKM04786.1"/>
    <property type="molecule type" value="Genomic_DNA"/>
</dbReference>
<reference evidence="1" key="1">
    <citation type="journal article" date="2015" name="Nature">
        <title>Complex archaea that bridge the gap between prokaryotes and eukaryotes.</title>
        <authorList>
            <person name="Spang A."/>
            <person name="Saw J.H."/>
            <person name="Jorgensen S.L."/>
            <person name="Zaremba-Niedzwiedzka K."/>
            <person name="Martijn J."/>
            <person name="Lind A.E."/>
            <person name="van Eijk R."/>
            <person name="Schleper C."/>
            <person name="Guy L."/>
            <person name="Ettema T.J."/>
        </authorList>
    </citation>
    <scope>NUCLEOTIDE SEQUENCE</scope>
</reference>
<accession>A0A0F9JG86</accession>
<dbReference type="AlphaFoldDB" id="A0A0F9JG86"/>
<proteinExistence type="predicted"/>
<name>A0A0F9JG86_9ZZZZ</name>
<comment type="caution">
    <text evidence="1">The sequence shown here is derived from an EMBL/GenBank/DDBJ whole genome shotgun (WGS) entry which is preliminary data.</text>
</comment>
<sequence length="137" mass="15595">MVLKKVIVGFNMMVLVDDDQEITKIIKNYAGDEAQNCGTIFSLVKCQEIKRFENLPTGWDDATPWSTIDINDITCRQFLDGEDPMAHKAKAIRAFVLCENCTKHGKLYQCLVCDEVLCDKCLKMHGRECFPTQEKGK</sequence>
<organism evidence="1">
    <name type="scientific">marine sediment metagenome</name>
    <dbReference type="NCBI Taxonomy" id="412755"/>
    <lineage>
        <taxon>unclassified sequences</taxon>
        <taxon>metagenomes</taxon>
        <taxon>ecological metagenomes</taxon>
    </lineage>
</organism>